<dbReference type="InterPro" id="IPR050425">
    <property type="entry name" value="NAD(P)_dehydrat-like"/>
</dbReference>
<name>A0A1D1YFB8_9ARAE</name>
<dbReference type="PANTHER" id="PTHR10366">
    <property type="entry name" value="NAD DEPENDENT EPIMERASE/DEHYDRATASE"/>
    <property type="match status" value="1"/>
</dbReference>
<sequence length="345" mass="37418">MATGEGKTKKTACVTGGNGFVASSLIKLLLENGYAVHATVRDPEATAKVAHLKALQSLGDLKLFRADLLAEGSFDEAVAGCDYVFLVASPVDLDAEDPENKLIKPAVEGTLNALRSCSKAATVKRVILTSSGAAVSGNRLEGTGLVMDEKDWTDVDYLYEEKPPTWGYLFAKTMTEKAAWKYAEEHKLDLVAVNPTLIVGPSLTPDPPFSVRLALALITGGELEQLGLKIMQKVSGSISFVHIEDVCRAQIYLAETESASGRYILSKINSGLWDLAGFLSKRYPHYKVTADLGDVPAENKLSFSSEKLVKEGFQFKHEKLEEMYDEIMELGKATGLLPSEHGNTK</sequence>
<protein>
    <submittedName>
        <fullName evidence="7">Anthocyanidin reductase</fullName>
    </submittedName>
</protein>
<dbReference type="InterPro" id="IPR001509">
    <property type="entry name" value="Epimerase_deHydtase"/>
</dbReference>
<reference evidence="7" key="1">
    <citation type="submission" date="2015-07" db="EMBL/GenBank/DDBJ databases">
        <title>Transcriptome Assembly of Anthurium amnicola.</title>
        <authorList>
            <person name="Suzuki J."/>
        </authorList>
    </citation>
    <scope>NUCLEOTIDE SEQUENCE</scope>
</reference>
<evidence type="ECO:0000256" key="4">
    <source>
        <dbReference type="ARBA" id="ARBA00023241"/>
    </source>
</evidence>
<evidence type="ECO:0000313" key="7">
    <source>
        <dbReference type="EMBL" id="JAT53329.1"/>
    </source>
</evidence>
<keyword evidence="4" id="KW-0284">Flavonoid biosynthesis</keyword>
<keyword evidence="3" id="KW-0560">Oxidoreductase</keyword>
<dbReference type="Pfam" id="PF01370">
    <property type="entry name" value="Epimerase"/>
    <property type="match status" value="1"/>
</dbReference>
<gene>
    <name evidence="7" type="primary">BAN_1</name>
    <name evidence="7" type="ORF">g.44778</name>
</gene>
<dbReference type="FunFam" id="3.40.50.720:FF:000085">
    <property type="entry name" value="Dihydroflavonol reductase"/>
    <property type="match status" value="1"/>
</dbReference>
<evidence type="ECO:0000256" key="2">
    <source>
        <dbReference type="ARBA" id="ARBA00022857"/>
    </source>
</evidence>
<dbReference type="PANTHER" id="PTHR10366:SF288">
    <property type="entry name" value="ANTHOCYANIDIN REDUCTASE"/>
    <property type="match status" value="1"/>
</dbReference>
<dbReference type="CDD" id="cd08958">
    <property type="entry name" value="FR_SDR_e"/>
    <property type="match status" value="1"/>
</dbReference>
<dbReference type="AlphaFoldDB" id="A0A1D1YFB8"/>
<evidence type="ECO:0000256" key="1">
    <source>
        <dbReference type="ARBA" id="ARBA00004966"/>
    </source>
</evidence>
<evidence type="ECO:0000256" key="5">
    <source>
        <dbReference type="ARBA" id="ARBA00023445"/>
    </source>
</evidence>
<organism evidence="7">
    <name type="scientific">Anthurium amnicola</name>
    <dbReference type="NCBI Taxonomy" id="1678845"/>
    <lineage>
        <taxon>Eukaryota</taxon>
        <taxon>Viridiplantae</taxon>
        <taxon>Streptophyta</taxon>
        <taxon>Embryophyta</taxon>
        <taxon>Tracheophyta</taxon>
        <taxon>Spermatophyta</taxon>
        <taxon>Magnoliopsida</taxon>
        <taxon>Liliopsida</taxon>
        <taxon>Araceae</taxon>
        <taxon>Pothoideae</taxon>
        <taxon>Potheae</taxon>
        <taxon>Anthurium</taxon>
    </lineage>
</organism>
<dbReference type="Gene3D" id="3.40.50.720">
    <property type="entry name" value="NAD(P)-binding Rossmann-like Domain"/>
    <property type="match status" value="1"/>
</dbReference>
<comment type="similarity">
    <text evidence="5">Belongs to the NAD(P)-dependent epimerase/dehydratase family. Dihydroflavonol-4-reductase subfamily.</text>
</comment>
<accession>A0A1D1YFB8</accession>
<keyword evidence="2" id="KW-0521">NADP</keyword>
<feature type="domain" description="NAD-dependent epimerase/dehydratase" evidence="6">
    <location>
        <begin position="13"/>
        <end position="258"/>
    </location>
</feature>
<dbReference type="GO" id="GO:0009813">
    <property type="term" value="P:flavonoid biosynthetic process"/>
    <property type="evidence" value="ECO:0007669"/>
    <property type="project" value="UniProtKB-KW"/>
</dbReference>
<dbReference type="SUPFAM" id="SSF51735">
    <property type="entry name" value="NAD(P)-binding Rossmann-fold domains"/>
    <property type="match status" value="1"/>
</dbReference>
<dbReference type="GO" id="GO:0016616">
    <property type="term" value="F:oxidoreductase activity, acting on the CH-OH group of donors, NAD or NADP as acceptor"/>
    <property type="evidence" value="ECO:0007669"/>
    <property type="project" value="TreeGrafter"/>
</dbReference>
<proteinExistence type="inferred from homology"/>
<comment type="pathway">
    <text evidence="1">Secondary metabolite biosynthesis; flavonoid biosynthesis.</text>
</comment>
<evidence type="ECO:0000256" key="3">
    <source>
        <dbReference type="ARBA" id="ARBA00023002"/>
    </source>
</evidence>
<evidence type="ECO:0000259" key="6">
    <source>
        <dbReference type="Pfam" id="PF01370"/>
    </source>
</evidence>
<dbReference type="EMBL" id="GDJX01014607">
    <property type="protein sequence ID" value="JAT53329.1"/>
    <property type="molecule type" value="Transcribed_RNA"/>
</dbReference>
<dbReference type="InterPro" id="IPR036291">
    <property type="entry name" value="NAD(P)-bd_dom_sf"/>
</dbReference>